<dbReference type="InterPro" id="IPR036291">
    <property type="entry name" value="NAD(P)-bd_dom_sf"/>
</dbReference>
<dbReference type="SUPFAM" id="SSF51735">
    <property type="entry name" value="NAD(P)-binding Rossmann-fold domains"/>
    <property type="match status" value="1"/>
</dbReference>
<accession>A0AAD9CYX3</accession>
<dbReference type="SUPFAM" id="SSF50129">
    <property type="entry name" value="GroES-like"/>
    <property type="match status" value="1"/>
</dbReference>
<evidence type="ECO:0000313" key="3">
    <source>
        <dbReference type="EMBL" id="KAK1923153.1"/>
    </source>
</evidence>
<organism evidence="3 4">
    <name type="scientific">Papiliotrema laurentii</name>
    <name type="common">Cryptococcus laurentii</name>
    <dbReference type="NCBI Taxonomy" id="5418"/>
    <lineage>
        <taxon>Eukaryota</taxon>
        <taxon>Fungi</taxon>
        <taxon>Dikarya</taxon>
        <taxon>Basidiomycota</taxon>
        <taxon>Agaricomycotina</taxon>
        <taxon>Tremellomycetes</taxon>
        <taxon>Tremellales</taxon>
        <taxon>Rhynchogastremaceae</taxon>
        <taxon>Papiliotrema</taxon>
    </lineage>
</organism>
<dbReference type="InterPro" id="IPR011032">
    <property type="entry name" value="GroES-like_sf"/>
</dbReference>
<dbReference type="AlphaFoldDB" id="A0AAD9CYX3"/>
<proteinExistence type="predicted"/>
<dbReference type="InterPro" id="IPR041694">
    <property type="entry name" value="ADH_N_2"/>
</dbReference>
<name>A0AAD9CYX3_PAPLA</name>
<dbReference type="Gene3D" id="3.90.180.10">
    <property type="entry name" value="Medium-chain alcohol dehydrogenases, catalytic domain"/>
    <property type="match status" value="1"/>
</dbReference>
<evidence type="ECO:0000313" key="4">
    <source>
        <dbReference type="Proteomes" id="UP001182556"/>
    </source>
</evidence>
<reference evidence="3" key="1">
    <citation type="submission" date="2023-02" db="EMBL/GenBank/DDBJ databases">
        <title>Identification and recombinant expression of a fungal hydrolase from Papiliotrema laurentii that hydrolyzes apple cutin and clears colloidal polyester polyurethane.</title>
        <authorList>
            <consortium name="DOE Joint Genome Institute"/>
            <person name="Roman V.A."/>
            <person name="Bojanowski C."/>
            <person name="Crable B.R."/>
            <person name="Wagner D.N."/>
            <person name="Hung C.S."/>
            <person name="Nadeau L.J."/>
            <person name="Schratz L."/>
            <person name="Haridas S."/>
            <person name="Pangilinan J."/>
            <person name="Lipzen A."/>
            <person name="Na H."/>
            <person name="Yan M."/>
            <person name="Ng V."/>
            <person name="Grigoriev I.V."/>
            <person name="Spatafora J.W."/>
            <person name="Barlow D."/>
            <person name="Biffinger J."/>
            <person name="Kelley-Loughnane N."/>
            <person name="Varaljay V.A."/>
            <person name="Crookes-Goodson W.J."/>
        </authorList>
    </citation>
    <scope>NUCLEOTIDE SEQUENCE</scope>
    <source>
        <strain evidence="3">5307AH</strain>
    </source>
</reference>
<dbReference type="Gene3D" id="3.40.50.720">
    <property type="entry name" value="NAD(P)-binding Rossmann-like Domain"/>
    <property type="match status" value="1"/>
</dbReference>
<dbReference type="InterPro" id="IPR013149">
    <property type="entry name" value="ADH-like_C"/>
</dbReference>
<dbReference type="Proteomes" id="UP001182556">
    <property type="component" value="Unassembled WGS sequence"/>
</dbReference>
<dbReference type="InterPro" id="IPR045010">
    <property type="entry name" value="MDR_fam"/>
</dbReference>
<dbReference type="CDD" id="cd05288">
    <property type="entry name" value="PGDH"/>
    <property type="match status" value="1"/>
</dbReference>
<dbReference type="PANTHER" id="PTHR43205:SF42">
    <property type="entry name" value="ALCOHOL DEHYDROGENASE, ZINC-CONTAINING (AFU_ORTHOLOGUE AFUA_7G04530)"/>
    <property type="match status" value="1"/>
</dbReference>
<dbReference type="EMBL" id="JAODAN010000007">
    <property type="protein sequence ID" value="KAK1923153.1"/>
    <property type="molecule type" value="Genomic_DNA"/>
</dbReference>
<gene>
    <name evidence="3" type="ORF">DB88DRAFT_493989</name>
</gene>
<keyword evidence="4" id="KW-1185">Reference proteome</keyword>
<dbReference type="FunFam" id="3.40.50.720:FF:000121">
    <property type="entry name" value="Prostaglandin reductase 2"/>
    <property type="match status" value="1"/>
</dbReference>
<evidence type="ECO:0000259" key="2">
    <source>
        <dbReference type="SMART" id="SM00829"/>
    </source>
</evidence>
<feature type="domain" description="Enoyl reductase (ER)" evidence="2">
    <location>
        <begin position="21"/>
        <end position="341"/>
    </location>
</feature>
<dbReference type="InterPro" id="IPR020843">
    <property type="entry name" value="ER"/>
</dbReference>
<comment type="caution">
    <text evidence="3">The sequence shown here is derived from an EMBL/GenBank/DDBJ whole genome shotgun (WGS) entry which is preliminary data.</text>
</comment>
<dbReference type="GO" id="GO:0016628">
    <property type="term" value="F:oxidoreductase activity, acting on the CH-CH group of donors, NAD or NADP as acceptor"/>
    <property type="evidence" value="ECO:0007669"/>
    <property type="project" value="InterPro"/>
</dbReference>
<dbReference type="SMART" id="SM00829">
    <property type="entry name" value="PKS_ER"/>
    <property type="match status" value="1"/>
</dbReference>
<dbReference type="PANTHER" id="PTHR43205">
    <property type="entry name" value="PROSTAGLANDIN REDUCTASE"/>
    <property type="match status" value="1"/>
</dbReference>
<keyword evidence="1" id="KW-0560">Oxidoreductase</keyword>
<evidence type="ECO:0000256" key="1">
    <source>
        <dbReference type="ARBA" id="ARBA00023002"/>
    </source>
</evidence>
<dbReference type="Pfam" id="PF00107">
    <property type="entry name" value="ADH_zinc_N"/>
    <property type="match status" value="1"/>
</dbReference>
<dbReference type="Pfam" id="PF16884">
    <property type="entry name" value="ADH_N_2"/>
    <property type="match status" value="1"/>
</dbReference>
<sequence length="356" mass="38895">MAGETPKKNNRLVLAERPERGPVTPTTFRHEEVDIKPLADGEVMVKVEYSAIEATMRNWLNAARSYIEPVEIGATMRALGIGHVIASRDGKFKPGDLVYGTLGWQTYFVGPGKELRHRKTPKGGRDIDHLGLFGISGMTAYFGMFDIGRLKDGETVVISGAAGSVGLIATQIALAHPKCKVVTIAGGPEKCAKLKELGAHVSLDYKSPNFAKEFRKVGLVDVYFDNVGGEILDLLLTRMKPYGRIIACGAISAYSAKEPYGLKNYSTVISMKLRYQGFIAMDYTSRYPEAQAYLADLVGRGKMNYEYTLLKPKQGEKNGLGRCVEGMDVVSKGGNVGKTVIQIAETVEDDKFKAKL</sequence>
<protein>
    <recommendedName>
        <fullName evidence="2">Enoyl reductase (ER) domain-containing protein</fullName>
    </recommendedName>
</protein>